<evidence type="ECO:0000259" key="17">
    <source>
        <dbReference type="PROSITE" id="PS51975"/>
    </source>
</evidence>
<name>A0A5C0VJA1_9SPHI</name>
<keyword evidence="9 14" id="KW-0540">Nuclease</keyword>
<dbReference type="InterPro" id="IPR022898">
    <property type="entry name" value="RNase_HII"/>
</dbReference>
<dbReference type="EC" id="3.1.26.4" evidence="6 14"/>
<evidence type="ECO:0000256" key="7">
    <source>
        <dbReference type="ARBA" id="ARBA00019179"/>
    </source>
</evidence>
<comment type="catalytic activity">
    <reaction evidence="1 14 15 16">
        <text>Endonucleolytic cleavage to 5'-phosphomonoester.</text>
        <dbReference type="EC" id="3.1.26.4"/>
    </reaction>
</comment>
<dbReference type="GO" id="GO:0005737">
    <property type="term" value="C:cytoplasm"/>
    <property type="evidence" value="ECO:0007669"/>
    <property type="project" value="UniProtKB-SubCell"/>
</dbReference>
<evidence type="ECO:0000256" key="9">
    <source>
        <dbReference type="ARBA" id="ARBA00022722"/>
    </source>
</evidence>
<dbReference type="AlphaFoldDB" id="A0A5C0VJA1"/>
<dbReference type="HAMAP" id="MF_00052_B">
    <property type="entry name" value="RNase_HII_B"/>
    <property type="match status" value="1"/>
</dbReference>
<dbReference type="PROSITE" id="PS51975">
    <property type="entry name" value="RNASE_H_2"/>
    <property type="match status" value="1"/>
</dbReference>
<keyword evidence="8 14" id="KW-0963">Cytoplasm</keyword>
<dbReference type="KEGG" id="pej:FYC62_14895"/>
<dbReference type="Proteomes" id="UP000323653">
    <property type="component" value="Chromosome"/>
</dbReference>
<feature type="domain" description="RNase H type-2" evidence="17">
    <location>
        <begin position="10"/>
        <end position="200"/>
    </location>
</feature>
<organism evidence="18 19">
    <name type="scientific">Pedobacter aquae</name>
    <dbReference type="NCBI Taxonomy" id="2605747"/>
    <lineage>
        <taxon>Bacteria</taxon>
        <taxon>Pseudomonadati</taxon>
        <taxon>Bacteroidota</taxon>
        <taxon>Sphingobacteriia</taxon>
        <taxon>Sphingobacteriales</taxon>
        <taxon>Sphingobacteriaceae</taxon>
        <taxon>Pedobacter</taxon>
    </lineage>
</organism>
<keyword evidence="11 14" id="KW-0255">Endonuclease</keyword>
<dbReference type="Pfam" id="PF01351">
    <property type="entry name" value="RNase_HII"/>
    <property type="match status" value="1"/>
</dbReference>
<dbReference type="FunFam" id="3.30.420.10:FF:000078">
    <property type="entry name" value="Ribonuclease HII"/>
    <property type="match status" value="1"/>
</dbReference>
<gene>
    <name evidence="14" type="primary">rnhB</name>
    <name evidence="18" type="ORF">FYC62_14895</name>
</gene>
<accession>A0A5C0VJA1</accession>
<feature type="binding site" evidence="14 15">
    <location>
        <position position="108"/>
    </location>
    <ligand>
        <name>a divalent metal cation</name>
        <dbReference type="ChEBI" id="CHEBI:60240"/>
    </ligand>
</feature>
<evidence type="ECO:0000256" key="10">
    <source>
        <dbReference type="ARBA" id="ARBA00022723"/>
    </source>
</evidence>
<keyword evidence="12 14" id="KW-0378">Hydrolase</keyword>
<dbReference type="InterPro" id="IPR001352">
    <property type="entry name" value="RNase_HII/HIII"/>
</dbReference>
<dbReference type="GO" id="GO:0043137">
    <property type="term" value="P:DNA replication, removal of RNA primer"/>
    <property type="evidence" value="ECO:0007669"/>
    <property type="project" value="TreeGrafter"/>
</dbReference>
<feature type="binding site" evidence="14 15">
    <location>
        <position position="17"/>
    </location>
    <ligand>
        <name>a divalent metal cation</name>
        <dbReference type="ChEBI" id="CHEBI:60240"/>
    </ligand>
</feature>
<sequence length="210" mass="24137">MLLPFYQQELLEAGCDEAGRGCLAGPVFAAAVILPPDFHHPLLNDSKQLAEKERNKLRKEIEEMAIAFAVAAVDHQEIDKINILNASFLAMHRALDQLKQQPDFIIIDGNRFKPYQNTKHQCIVKGDGKYFSIAAASILAKTYRDEYMENLHQQFPHYDWKQNKGYPTVKHREAVFSYGLSPYHRKTFRITNPQLSIFNSLPYESTTTHQ</sequence>
<reference evidence="18 19" key="1">
    <citation type="submission" date="2019-08" db="EMBL/GenBank/DDBJ databases">
        <title>Pedobacter sp. nov., isolated from Han river, South Korea.</title>
        <authorList>
            <person name="Lee D.-H."/>
            <person name="Kim Y.-S."/>
            <person name="Hwang E.-M."/>
            <person name="Le Tran T.C."/>
            <person name="Cha C.-J."/>
        </authorList>
    </citation>
    <scope>NUCLEOTIDE SEQUENCE [LARGE SCALE GENOMIC DNA]</scope>
    <source>
        <strain evidence="18 19">CJ43</strain>
    </source>
</reference>
<evidence type="ECO:0000256" key="3">
    <source>
        <dbReference type="ARBA" id="ARBA00004065"/>
    </source>
</evidence>
<dbReference type="GO" id="GO:0006298">
    <property type="term" value="P:mismatch repair"/>
    <property type="evidence" value="ECO:0007669"/>
    <property type="project" value="TreeGrafter"/>
</dbReference>
<feature type="binding site" evidence="14 15">
    <location>
        <position position="16"/>
    </location>
    <ligand>
        <name>a divalent metal cation</name>
        <dbReference type="ChEBI" id="CHEBI:60240"/>
    </ligand>
</feature>
<comment type="function">
    <text evidence="3 14 16">Endonuclease that specifically degrades the RNA of RNA-DNA hybrids.</text>
</comment>
<dbReference type="PANTHER" id="PTHR10954">
    <property type="entry name" value="RIBONUCLEASE H2 SUBUNIT A"/>
    <property type="match status" value="1"/>
</dbReference>
<evidence type="ECO:0000256" key="6">
    <source>
        <dbReference type="ARBA" id="ARBA00012180"/>
    </source>
</evidence>
<evidence type="ECO:0000313" key="19">
    <source>
        <dbReference type="Proteomes" id="UP000323653"/>
    </source>
</evidence>
<evidence type="ECO:0000256" key="8">
    <source>
        <dbReference type="ARBA" id="ARBA00022490"/>
    </source>
</evidence>
<dbReference type="GO" id="GO:0003723">
    <property type="term" value="F:RNA binding"/>
    <property type="evidence" value="ECO:0007669"/>
    <property type="project" value="UniProtKB-UniRule"/>
</dbReference>
<dbReference type="InterPro" id="IPR036397">
    <property type="entry name" value="RNaseH_sf"/>
</dbReference>
<keyword evidence="13 14" id="KW-0464">Manganese</keyword>
<dbReference type="InterPro" id="IPR024567">
    <property type="entry name" value="RNase_HII/HIII_dom"/>
</dbReference>
<evidence type="ECO:0000256" key="4">
    <source>
        <dbReference type="ARBA" id="ARBA00004496"/>
    </source>
</evidence>
<dbReference type="GO" id="GO:0032299">
    <property type="term" value="C:ribonuclease H2 complex"/>
    <property type="evidence" value="ECO:0007669"/>
    <property type="project" value="TreeGrafter"/>
</dbReference>
<keyword evidence="10 14" id="KW-0479">Metal-binding</keyword>
<comment type="subcellular location">
    <subcellularLocation>
        <location evidence="4 14">Cytoplasm</location>
    </subcellularLocation>
</comment>
<evidence type="ECO:0000256" key="16">
    <source>
        <dbReference type="RuleBase" id="RU003515"/>
    </source>
</evidence>
<dbReference type="GO" id="GO:0004523">
    <property type="term" value="F:RNA-DNA hybrid ribonuclease activity"/>
    <property type="evidence" value="ECO:0007669"/>
    <property type="project" value="UniProtKB-UniRule"/>
</dbReference>
<dbReference type="SUPFAM" id="SSF53098">
    <property type="entry name" value="Ribonuclease H-like"/>
    <property type="match status" value="1"/>
</dbReference>
<keyword evidence="19" id="KW-1185">Reference proteome</keyword>
<comment type="similarity">
    <text evidence="5 14 16">Belongs to the RNase HII family.</text>
</comment>
<evidence type="ECO:0000256" key="12">
    <source>
        <dbReference type="ARBA" id="ARBA00022801"/>
    </source>
</evidence>
<comment type="cofactor">
    <cofactor evidence="2">
        <name>Mg(2+)</name>
        <dbReference type="ChEBI" id="CHEBI:18420"/>
    </cofactor>
</comment>
<dbReference type="NCBIfam" id="NF000595">
    <property type="entry name" value="PRK00015.1-3"/>
    <property type="match status" value="1"/>
</dbReference>
<protein>
    <recommendedName>
        <fullName evidence="7 14">Ribonuclease HII</fullName>
        <shortName evidence="14">RNase HII</shortName>
        <ecNumber evidence="6 14">3.1.26.4</ecNumber>
    </recommendedName>
</protein>
<dbReference type="InterPro" id="IPR012337">
    <property type="entry name" value="RNaseH-like_sf"/>
</dbReference>
<evidence type="ECO:0000256" key="11">
    <source>
        <dbReference type="ARBA" id="ARBA00022759"/>
    </source>
</evidence>
<dbReference type="EMBL" id="CP043329">
    <property type="protein sequence ID" value="QEK52808.1"/>
    <property type="molecule type" value="Genomic_DNA"/>
</dbReference>
<evidence type="ECO:0000256" key="2">
    <source>
        <dbReference type="ARBA" id="ARBA00001946"/>
    </source>
</evidence>
<evidence type="ECO:0000256" key="15">
    <source>
        <dbReference type="PROSITE-ProRule" id="PRU01319"/>
    </source>
</evidence>
<comment type="cofactor">
    <cofactor evidence="14 15">
        <name>Mn(2+)</name>
        <dbReference type="ChEBI" id="CHEBI:29035"/>
    </cofactor>
    <cofactor evidence="14 15">
        <name>Mg(2+)</name>
        <dbReference type="ChEBI" id="CHEBI:18420"/>
    </cofactor>
    <text evidence="14 15">Manganese or magnesium. Binds 1 divalent metal ion per monomer in the absence of substrate. May bind a second metal ion after substrate binding.</text>
</comment>
<dbReference type="GO" id="GO:0030145">
    <property type="term" value="F:manganese ion binding"/>
    <property type="evidence" value="ECO:0007669"/>
    <property type="project" value="UniProtKB-UniRule"/>
</dbReference>
<dbReference type="CDD" id="cd07182">
    <property type="entry name" value="RNase_HII_bacteria_HII_like"/>
    <property type="match status" value="1"/>
</dbReference>
<dbReference type="PANTHER" id="PTHR10954:SF18">
    <property type="entry name" value="RIBONUCLEASE HII"/>
    <property type="match status" value="1"/>
</dbReference>
<dbReference type="RefSeq" id="WP_149075502.1">
    <property type="nucleotide sequence ID" value="NZ_CP043329.1"/>
</dbReference>
<evidence type="ECO:0000256" key="5">
    <source>
        <dbReference type="ARBA" id="ARBA00007383"/>
    </source>
</evidence>
<dbReference type="Gene3D" id="3.30.420.10">
    <property type="entry name" value="Ribonuclease H-like superfamily/Ribonuclease H"/>
    <property type="match status" value="1"/>
</dbReference>
<evidence type="ECO:0000256" key="14">
    <source>
        <dbReference type="HAMAP-Rule" id="MF_00052"/>
    </source>
</evidence>
<evidence type="ECO:0000256" key="13">
    <source>
        <dbReference type="ARBA" id="ARBA00023211"/>
    </source>
</evidence>
<evidence type="ECO:0000256" key="1">
    <source>
        <dbReference type="ARBA" id="ARBA00000077"/>
    </source>
</evidence>
<proteinExistence type="inferred from homology"/>
<evidence type="ECO:0000313" key="18">
    <source>
        <dbReference type="EMBL" id="QEK52808.1"/>
    </source>
</evidence>